<evidence type="ECO:0000313" key="1">
    <source>
        <dbReference type="EMBL" id="POM59319.1"/>
    </source>
</evidence>
<proteinExistence type="predicted"/>
<name>A0A2P4X185_9STRA</name>
<keyword evidence="2" id="KW-1185">Reference proteome</keyword>
<comment type="caution">
    <text evidence="1">The sequence shown here is derived from an EMBL/GenBank/DDBJ whole genome shotgun (WGS) entry which is preliminary data.</text>
</comment>
<gene>
    <name evidence="1" type="ORF">PHPALM_31968</name>
</gene>
<accession>A0A2P4X185</accession>
<organism evidence="1 2">
    <name type="scientific">Phytophthora palmivora</name>
    <dbReference type="NCBI Taxonomy" id="4796"/>
    <lineage>
        <taxon>Eukaryota</taxon>
        <taxon>Sar</taxon>
        <taxon>Stramenopiles</taxon>
        <taxon>Oomycota</taxon>
        <taxon>Peronosporomycetes</taxon>
        <taxon>Peronosporales</taxon>
        <taxon>Peronosporaceae</taxon>
        <taxon>Phytophthora</taxon>
    </lineage>
</organism>
<dbReference type="OrthoDB" id="124602at2759"/>
<reference evidence="1 2" key="1">
    <citation type="journal article" date="2017" name="Genome Biol. Evol.">
        <title>Phytophthora megakarya and P. palmivora, closely related causal agents of cacao black pod rot, underwent increases in genome sizes and gene numbers by different mechanisms.</title>
        <authorList>
            <person name="Ali S.S."/>
            <person name="Shao J."/>
            <person name="Lary D.J."/>
            <person name="Kronmiller B."/>
            <person name="Shen D."/>
            <person name="Strem M.D."/>
            <person name="Amoako-Attah I."/>
            <person name="Akrofi A.Y."/>
            <person name="Begoude B.A."/>
            <person name="Ten Hoopen G.M."/>
            <person name="Coulibaly K."/>
            <person name="Kebe B.I."/>
            <person name="Melnick R.L."/>
            <person name="Guiltinan M.J."/>
            <person name="Tyler B.M."/>
            <person name="Meinhardt L.W."/>
            <person name="Bailey B.A."/>
        </authorList>
    </citation>
    <scope>NUCLEOTIDE SEQUENCE [LARGE SCALE GENOMIC DNA]</scope>
    <source>
        <strain evidence="2">sbr112.9</strain>
    </source>
</reference>
<dbReference type="AlphaFoldDB" id="A0A2P4X185"/>
<protein>
    <submittedName>
        <fullName evidence="1">Uncharacterized protein</fullName>
    </submittedName>
</protein>
<evidence type="ECO:0000313" key="2">
    <source>
        <dbReference type="Proteomes" id="UP000237271"/>
    </source>
</evidence>
<dbReference type="Proteomes" id="UP000237271">
    <property type="component" value="Unassembled WGS sequence"/>
</dbReference>
<sequence length="117" mass="13013">MRREKSRCVTVKYIMLVIAKFDPAFALARRFSAMNLGDARFEAQSSHCPHRGTKGRKDLQEVADVYASAINVAVKVDGILSKLSPYIEKYFSMCNMDQTGVCIDSPGRSTKVCQGDD</sequence>
<dbReference type="EMBL" id="NCKW01017222">
    <property type="protein sequence ID" value="POM59319.1"/>
    <property type="molecule type" value="Genomic_DNA"/>
</dbReference>